<keyword evidence="2" id="KW-1185">Reference proteome</keyword>
<reference evidence="1" key="2">
    <citation type="submission" date="2015-06" db="UniProtKB">
        <authorList>
            <consortium name="EnsemblProtists"/>
        </authorList>
    </citation>
    <scope>IDENTIFICATION</scope>
    <source>
        <strain evidence="1">Emoy2</strain>
    </source>
</reference>
<organism evidence="1 2">
    <name type="scientific">Hyaloperonospora arabidopsidis (strain Emoy2)</name>
    <name type="common">Downy mildew agent</name>
    <name type="synonym">Peronospora arabidopsidis</name>
    <dbReference type="NCBI Taxonomy" id="559515"/>
    <lineage>
        <taxon>Eukaryota</taxon>
        <taxon>Sar</taxon>
        <taxon>Stramenopiles</taxon>
        <taxon>Oomycota</taxon>
        <taxon>Peronosporomycetes</taxon>
        <taxon>Peronosporales</taxon>
        <taxon>Peronosporaceae</taxon>
        <taxon>Hyaloperonospora</taxon>
    </lineage>
</organism>
<sequence length="80" mass="8369">MEGGDSSVVVSAPPKARREGSIYEKYLNIKNNVLTDEEDGAVKTCTEISNSTENSGIGVSGFSDRGMSAVAHTDEDEAGS</sequence>
<reference evidence="2" key="1">
    <citation type="journal article" date="2010" name="Science">
        <title>Signatures of adaptation to obligate biotrophy in the Hyaloperonospora arabidopsidis genome.</title>
        <authorList>
            <person name="Baxter L."/>
            <person name="Tripathy S."/>
            <person name="Ishaque N."/>
            <person name="Boot N."/>
            <person name="Cabral A."/>
            <person name="Kemen E."/>
            <person name="Thines M."/>
            <person name="Ah-Fong A."/>
            <person name="Anderson R."/>
            <person name="Badejoko W."/>
            <person name="Bittner-Eddy P."/>
            <person name="Boore J.L."/>
            <person name="Chibucos M.C."/>
            <person name="Coates M."/>
            <person name="Dehal P."/>
            <person name="Delehaunty K."/>
            <person name="Dong S."/>
            <person name="Downton P."/>
            <person name="Dumas B."/>
            <person name="Fabro G."/>
            <person name="Fronick C."/>
            <person name="Fuerstenberg S.I."/>
            <person name="Fulton L."/>
            <person name="Gaulin E."/>
            <person name="Govers F."/>
            <person name="Hughes L."/>
            <person name="Humphray S."/>
            <person name="Jiang R.H."/>
            <person name="Judelson H."/>
            <person name="Kamoun S."/>
            <person name="Kyung K."/>
            <person name="Meijer H."/>
            <person name="Minx P."/>
            <person name="Morris P."/>
            <person name="Nelson J."/>
            <person name="Phuntumart V."/>
            <person name="Qutob D."/>
            <person name="Rehmany A."/>
            <person name="Rougon-Cardoso A."/>
            <person name="Ryden P."/>
            <person name="Torto-Alalibo T."/>
            <person name="Studholme D."/>
            <person name="Wang Y."/>
            <person name="Win J."/>
            <person name="Wood J."/>
            <person name="Clifton S.W."/>
            <person name="Rogers J."/>
            <person name="Van den Ackerveken G."/>
            <person name="Jones J.D."/>
            <person name="McDowell J.M."/>
            <person name="Beynon J."/>
            <person name="Tyler B.M."/>
        </authorList>
    </citation>
    <scope>NUCLEOTIDE SEQUENCE [LARGE SCALE GENOMIC DNA]</scope>
    <source>
        <strain evidence="2">Emoy2</strain>
    </source>
</reference>
<accession>M4B9Y4</accession>
<dbReference type="HOGENOM" id="CLU_2594899_0_0_1"/>
<dbReference type="InParanoid" id="M4B9Y4"/>
<protein>
    <submittedName>
        <fullName evidence="1">Uncharacterized protein</fullName>
    </submittedName>
</protein>
<dbReference type="Proteomes" id="UP000011713">
    <property type="component" value="Unassembled WGS sequence"/>
</dbReference>
<evidence type="ECO:0000313" key="2">
    <source>
        <dbReference type="Proteomes" id="UP000011713"/>
    </source>
</evidence>
<dbReference type="VEuPathDB" id="FungiDB:HpaG803094"/>
<name>M4B9Y4_HYAAE</name>
<dbReference type="AlphaFoldDB" id="M4B9Y4"/>
<evidence type="ECO:0000313" key="1">
    <source>
        <dbReference type="EnsemblProtists" id="HpaP803094"/>
    </source>
</evidence>
<dbReference type="STRING" id="559515.M4B9Y4"/>
<proteinExistence type="predicted"/>
<dbReference type="EnsemblProtists" id="HpaT803094">
    <property type="protein sequence ID" value="HpaP803094"/>
    <property type="gene ID" value="HpaG803094"/>
</dbReference>
<dbReference type="EMBL" id="JH598048">
    <property type="status" value="NOT_ANNOTATED_CDS"/>
    <property type="molecule type" value="Genomic_DNA"/>
</dbReference>